<dbReference type="GeneID" id="9823791"/>
<sequence>MKLQLLLLALALLIEPVHPNRAKAIESNNRVFKKPDGAQKAEFLGSLSCPLKVVWCVQLMYIEEDIHIHNVVKHLPFVCSNGSRTLTNYAFLDYYGTDSLTFDDSFEPAVILWHDCSKNNNTYRYHHKHWRQSHHFNCTSYKYDLNLFELGEATDLDDVYNKRWNERNRRRTIYGKTVWAPPGFYEMPAPWGMSPAKFPTERCLKMDSDIRVRRQTYETALKNDSYGSSTSDVSENFSSPGTSPTPANSTTPF</sequence>
<comment type="caution">
    <text evidence="3">The sequence shown here is derived from an EMBL/GenBank/DDBJ whole genome shotgun (WGS) entry which is preliminary data.</text>
</comment>
<dbReference type="CTD" id="9823791"/>
<dbReference type="RefSeq" id="XP_003096540.2">
    <property type="nucleotide sequence ID" value="XM_003096492.2"/>
</dbReference>
<accession>A0A6A5FU01</accession>
<dbReference type="AlphaFoldDB" id="A0A6A5FU01"/>
<dbReference type="KEGG" id="crq:GCK72_022493"/>
<gene>
    <name evidence="3" type="ORF">GCK72_022493</name>
</gene>
<feature type="signal peptide" evidence="2">
    <location>
        <begin position="1"/>
        <end position="19"/>
    </location>
</feature>
<feature type="region of interest" description="Disordered" evidence="1">
    <location>
        <begin position="221"/>
        <end position="253"/>
    </location>
</feature>
<keyword evidence="2" id="KW-0732">Signal</keyword>
<dbReference type="Proteomes" id="UP000483820">
    <property type="component" value="Chromosome X"/>
</dbReference>
<proteinExistence type="predicted"/>
<evidence type="ECO:0000313" key="4">
    <source>
        <dbReference type="Proteomes" id="UP000483820"/>
    </source>
</evidence>
<dbReference type="InterPro" id="IPR008588">
    <property type="entry name" value="DUF870_CAE_spp"/>
</dbReference>
<evidence type="ECO:0000256" key="1">
    <source>
        <dbReference type="SAM" id="MobiDB-lite"/>
    </source>
</evidence>
<feature type="chain" id="PRO_5025634452" evidence="2">
    <location>
        <begin position="20"/>
        <end position="253"/>
    </location>
</feature>
<dbReference type="EMBL" id="WUAV01000006">
    <property type="protein sequence ID" value="KAF1746042.1"/>
    <property type="molecule type" value="Genomic_DNA"/>
</dbReference>
<evidence type="ECO:0000256" key="2">
    <source>
        <dbReference type="SAM" id="SignalP"/>
    </source>
</evidence>
<protein>
    <submittedName>
        <fullName evidence="3">Uncharacterized protein</fullName>
    </submittedName>
</protein>
<name>A0A6A5FU01_CAERE</name>
<evidence type="ECO:0000313" key="3">
    <source>
        <dbReference type="EMBL" id="KAF1746042.1"/>
    </source>
</evidence>
<reference evidence="3 4" key="1">
    <citation type="submission" date="2019-12" db="EMBL/GenBank/DDBJ databases">
        <title>Chromosome-level assembly of the Caenorhabditis remanei genome.</title>
        <authorList>
            <person name="Teterina A.A."/>
            <person name="Willis J.H."/>
            <person name="Phillips P.C."/>
        </authorList>
    </citation>
    <scope>NUCLEOTIDE SEQUENCE [LARGE SCALE GENOMIC DNA]</scope>
    <source>
        <strain evidence="3 4">PX506</strain>
        <tissue evidence="3">Whole organism</tissue>
    </source>
</reference>
<feature type="compositionally biased region" description="Polar residues" evidence="1">
    <location>
        <begin position="225"/>
        <end position="253"/>
    </location>
</feature>
<organism evidence="3 4">
    <name type="scientific">Caenorhabditis remanei</name>
    <name type="common">Caenorhabditis vulgaris</name>
    <dbReference type="NCBI Taxonomy" id="31234"/>
    <lineage>
        <taxon>Eukaryota</taxon>
        <taxon>Metazoa</taxon>
        <taxon>Ecdysozoa</taxon>
        <taxon>Nematoda</taxon>
        <taxon>Chromadorea</taxon>
        <taxon>Rhabditida</taxon>
        <taxon>Rhabditina</taxon>
        <taxon>Rhabditomorpha</taxon>
        <taxon>Rhabditoidea</taxon>
        <taxon>Rhabditidae</taxon>
        <taxon>Peloderinae</taxon>
        <taxon>Caenorhabditis</taxon>
    </lineage>
</organism>
<dbReference type="Pfam" id="PF05912">
    <property type="entry name" value="DUF870"/>
    <property type="match status" value="1"/>
</dbReference>